<keyword evidence="8" id="KW-1185">Reference proteome</keyword>
<keyword evidence="3" id="KW-0238">DNA-binding</keyword>
<dbReference type="InterPro" id="IPR018872">
    <property type="entry name" value="Zn-cluster-dom"/>
</dbReference>
<dbReference type="Proteomes" id="UP001174677">
    <property type="component" value="Chromosome 9"/>
</dbReference>
<protein>
    <recommendedName>
        <fullName evidence="6">WRKY domain-containing protein</fullName>
    </recommendedName>
</protein>
<comment type="subcellular location">
    <subcellularLocation>
        <location evidence="1">Nucleus</location>
    </subcellularLocation>
</comment>
<organism evidence="7 8">
    <name type="scientific">Hevea brasiliensis</name>
    <name type="common">Para rubber tree</name>
    <name type="synonym">Siphonia brasiliensis</name>
    <dbReference type="NCBI Taxonomy" id="3981"/>
    <lineage>
        <taxon>Eukaryota</taxon>
        <taxon>Viridiplantae</taxon>
        <taxon>Streptophyta</taxon>
        <taxon>Embryophyta</taxon>
        <taxon>Tracheophyta</taxon>
        <taxon>Spermatophyta</taxon>
        <taxon>Magnoliopsida</taxon>
        <taxon>eudicotyledons</taxon>
        <taxon>Gunneridae</taxon>
        <taxon>Pentapetalae</taxon>
        <taxon>rosids</taxon>
        <taxon>fabids</taxon>
        <taxon>Malpighiales</taxon>
        <taxon>Euphorbiaceae</taxon>
        <taxon>Crotonoideae</taxon>
        <taxon>Micrandreae</taxon>
        <taxon>Hevea</taxon>
    </lineage>
</organism>
<accession>A0ABQ9LZM2</accession>
<dbReference type="PANTHER" id="PTHR31282">
    <property type="entry name" value="WRKY TRANSCRIPTION FACTOR 21-RELATED"/>
    <property type="match status" value="1"/>
</dbReference>
<reference evidence="7" key="1">
    <citation type="journal article" date="2023" name="Plant Biotechnol. J.">
        <title>Chromosome-level wild Hevea brasiliensis genome provides new tools for genomic-assisted breeding and valuable loci to elevate rubber yield.</title>
        <authorList>
            <person name="Cheng H."/>
            <person name="Song X."/>
            <person name="Hu Y."/>
            <person name="Wu T."/>
            <person name="Yang Q."/>
            <person name="An Z."/>
            <person name="Feng S."/>
            <person name="Deng Z."/>
            <person name="Wu W."/>
            <person name="Zeng X."/>
            <person name="Tu M."/>
            <person name="Wang X."/>
            <person name="Huang H."/>
        </authorList>
    </citation>
    <scope>NUCLEOTIDE SEQUENCE</scope>
    <source>
        <strain evidence="7">MT/VB/25A 57/8</strain>
    </source>
</reference>
<evidence type="ECO:0000313" key="8">
    <source>
        <dbReference type="Proteomes" id="UP001174677"/>
    </source>
</evidence>
<evidence type="ECO:0000259" key="6">
    <source>
        <dbReference type="PROSITE" id="PS50811"/>
    </source>
</evidence>
<comment type="caution">
    <text evidence="7">The sequence shown here is derived from an EMBL/GenBank/DDBJ whole genome shotgun (WGS) entry which is preliminary data.</text>
</comment>
<dbReference type="Pfam" id="PF03106">
    <property type="entry name" value="WRKY"/>
    <property type="match status" value="1"/>
</dbReference>
<dbReference type="InterPro" id="IPR036576">
    <property type="entry name" value="WRKY_dom_sf"/>
</dbReference>
<name>A0ABQ9LZM2_HEVBR</name>
<keyword evidence="4" id="KW-0804">Transcription</keyword>
<evidence type="ECO:0000256" key="5">
    <source>
        <dbReference type="ARBA" id="ARBA00023242"/>
    </source>
</evidence>
<dbReference type="PROSITE" id="PS50811">
    <property type="entry name" value="WRKY"/>
    <property type="match status" value="1"/>
</dbReference>
<feature type="domain" description="WRKY" evidence="6">
    <location>
        <begin position="248"/>
        <end position="314"/>
    </location>
</feature>
<evidence type="ECO:0000256" key="1">
    <source>
        <dbReference type="ARBA" id="ARBA00004123"/>
    </source>
</evidence>
<dbReference type="InterPro" id="IPR003657">
    <property type="entry name" value="WRKY_dom"/>
</dbReference>
<keyword evidence="2" id="KW-0805">Transcription regulation</keyword>
<evidence type="ECO:0000256" key="4">
    <source>
        <dbReference type="ARBA" id="ARBA00023163"/>
    </source>
</evidence>
<dbReference type="SUPFAM" id="SSF118290">
    <property type="entry name" value="WRKY DNA-binding domain"/>
    <property type="match status" value="1"/>
</dbReference>
<evidence type="ECO:0000313" key="7">
    <source>
        <dbReference type="EMBL" id="KAJ9173417.1"/>
    </source>
</evidence>
<proteinExistence type="predicted"/>
<dbReference type="Pfam" id="PF10533">
    <property type="entry name" value="Plant_zn_clust"/>
    <property type="match status" value="1"/>
</dbReference>
<keyword evidence="5" id="KW-0539">Nucleus</keyword>
<gene>
    <name evidence="7" type="ORF">P3X46_016555</name>
</gene>
<evidence type="ECO:0000256" key="2">
    <source>
        <dbReference type="ARBA" id="ARBA00023015"/>
    </source>
</evidence>
<dbReference type="InterPro" id="IPR044810">
    <property type="entry name" value="WRKY_plant"/>
</dbReference>
<dbReference type="EMBL" id="JARPOI010000009">
    <property type="protein sequence ID" value="KAJ9173417.1"/>
    <property type="molecule type" value="Genomic_DNA"/>
</dbReference>
<evidence type="ECO:0000256" key="3">
    <source>
        <dbReference type="ARBA" id="ARBA00023125"/>
    </source>
</evidence>
<dbReference type="SMART" id="SM00774">
    <property type="entry name" value="WRKY"/>
    <property type="match status" value="1"/>
</dbReference>
<sequence length="325" mass="36416">MKETSGVCISMTPRWDFKVLEAAQSTFKQAYHLFSCISDKNRKRSIHEVSLIAQGAVNEFRYLLTLLDGSSQSDPKRIRKGPLPLSYDIDPVELMDCPSSVPQSSGCNLTTQPRPHIIRQLFPLQSIQATNSLIPINSFSFDRKRNKSKANVDVTNSLTVSNLSLSQPGTSFLSLDRRGGPDKRLVHYSASETLGSRDNSSVFPKSTSGIMSEETSAKCRASTGECHCSKRRKSRIKKIIQVPALSGKLAEIPPDDYTWRKYGQKPIKGSPYPRSYYKCSRMRGCPARKHVERCLQDPTMLVVTYEGDHNHSKLTFQSPNVLIQV</sequence>
<dbReference type="Gene3D" id="2.20.25.80">
    <property type="entry name" value="WRKY domain"/>
    <property type="match status" value="1"/>
</dbReference>